<feature type="repeat" description="RCC1" evidence="22">
    <location>
        <begin position="521"/>
        <end position="579"/>
    </location>
</feature>
<keyword evidence="14 23" id="KW-0067">ATP-binding</keyword>
<evidence type="ECO:0000313" key="27">
    <source>
        <dbReference type="Proteomes" id="UP000009022"/>
    </source>
</evidence>
<keyword evidence="8" id="KW-0597">Phosphoprotein</keyword>
<dbReference type="PANTHER" id="PTHR44535">
    <property type="entry name" value="PROTEIN CBG16200"/>
    <property type="match status" value="1"/>
</dbReference>
<dbReference type="GO" id="GO:0004674">
    <property type="term" value="F:protein serine/threonine kinase activity"/>
    <property type="evidence" value="ECO:0000318"/>
    <property type="project" value="GO_Central"/>
</dbReference>
<gene>
    <name evidence="26" type="ORF">TRIADDRAFT_28793</name>
</gene>
<dbReference type="GO" id="GO:0005524">
    <property type="term" value="F:ATP binding"/>
    <property type="evidence" value="ECO:0007669"/>
    <property type="project" value="UniProtKB-UniRule"/>
</dbReference>
<dbReference type="PROSITE" id="PS50011">
    <property type="entry name" value="PROTEIN_KINASE_DOM"/>
    <property type="match status" value="1"/>
</dbReference>
<dbReference type="KEGG" id="tad:TRIADDRAFT_28793"/>
<dbReference type="InterPro" id="IPR051997">
    <property type="entry name" value="STK_NEK"/>
</dbReference>
<feature type="binding site" evidence="23">
    <location>
        <position position="33"/>
    </location>
    <ligand>
        <name>ATP</name>
        <dbReference type="ChEBI" id="CHEBI:30616"/>
    </ligand>
</feature>
<dbReference type="GO" id="GO:0005930">
    <property type="term" value="C:axoneme"/>
    <property type="evidence" value="ECO:0007669"/>
    <property type="project" value="UniProtKB-SubCell"/>
</dbReference>
<dbReference type="Gene3D" id="1.10.510.10">
    <property type="entry name" value="Transferase(Phosphotransferase) domain 1"/>
    <property type="match status" value="1"/>
</dbReference>
<dbReference type="FunFam" id="2.130.10.30:FF:000017">
    <property type="entry name" value="Serine/threonine-protein kinase Nek8"/>
    <property type="match status" value="1"/>
</dbReference>
<dbReference type="FunCoup" id="B3S3U6">
    <property type="interactions" value="61"/>
</dbReference>
<dbReference type="SUPFAM" id="SSF50985">
    <property type="entry name" value="RCC1/BLIP-II"/>
    <property type="match status" value="1"/>
</dbReference>
<comment type="catalytic activity">
    <reaction evidence="18">
        <text>L-threonyl-[protein] + ATP = O-phospho-L-threonyl-[protein] + ADP + H(+)</text>
        <dbReference type="Rhea" id="RHEA:46608"/>
        <dbReference type="Rhea" id="RHEA-COMP:11060"/>
        <dbReference type="Rhea" id="RHEA-COMP:11605"/>
        <dbReference type="ChEBI" id="CHEBI:15378"/>
        <dbReference type="ChEBI" id="CHEBI:30013"/>
        <dbReference type="ChEBI" id="CHEBI:30616"/>
        <dbReference type="ChEBI" id="CHEBI:61977"/>
        <dbReference type="ChEBI" id="CHEBI:456216"/>
        <dbReference type="EC" id="2.7.11.1"/>
    </reaction>
</comment>
<evidence type="ECO:0000256" key="9">
    <source>
        <dbReference type="ARBA" id="ARBA00022679"/>
    </source>
</evidence>
<dbReference type="EC" id="2.7.11.1" evidence="5"/>
<dbReference type="InterPro" id="IPR009091">
    <property type="entry name" value="RCC1/BLIP-II"/>
</dbReference>
<evidence type="ECO:0000256" key="23">
    <source>
        <dbReference type="PROSITE-ProRule" id="PRU10141"/>
    </source>
</evidence>
<dbReference type="Pfam" id="PF00069">
    <property type="entry name" value="Pkinase"/>
    <property type="match status" value="1"/>
</dbReference>
<feature type="repeat" description="RCC1" evidence="22">
    <location>
        <begin position="632"/>
        <end position="684"/>
    </location>
</feature>
<dbReference type="Gene3D" id="2.130.10.30">
    <property type="entry name" value="Regulator of chromosome condensation 1/beta-lactamase-inhibitor protein II"/>
    <property type="match status" value="2"/>
</dbReference>
<evidence type="ECO:0000256" key="17">
    <source>
        <dbReference type="ARBA" id="ARBA00023273"/>
    </source>
</evidence>
<dbReference type="PROSITE" id="PS00626">
    <property type="entry name" value="RCC1_2"/>
    <property type="match status" value="2"/>
</dbReference>
<reference evidence="26 27" key="1">
    <citation type="journal article" date="2008" name="Nature">
        <title>The Trichoplax genome and the nature of placozoans.</title>
        <authorList>
            <person name="Srivastava M."/>
            <person name="Begovic E."/>
            <person name="Chapman J."/>
            <person name="Putnam N.H."/>
            <person name="Hellsten U."/>
            <person name="Kawashima T."/>
            <person name="Kuo A."/>
            <person name="Mitros T."/>
            <person name="Salamov A."/>
            <person name="Carpenter M.L."/>
            <person name="Signorovitch A.Y."/>
            <person name="Moreno M.A."/>
            <person name="Kamm K."/>
            <person name="Grimwood J."/>
            <person name="Schmutz J."/>
            <person name="Shapiro H."/>
            <person name="Grigoriev I.V."/>
            <person name="Buss L.W."/>
            <person name="Schierwater B."/>
            <person name="Dellaporta S.L."/>
            <person name="Rokhsar D.S."/>
        </authorList>
    </citation>
    <scope>NUCLEOTIDE SEQUENCE [LARGE SCALE GENOMIC DNA]</scope>
    <source>
        <strain evidence="26 27">Grell-BS-1999</strain>
    </source>
</reference>
<evidence type="ECO:0000256" key="12">
    <source>
        <dbReference type="ARBA" id="ARBA00022741"/>
    </source>
</evidence>
<dbReference type="GO" id="GO:0046872">
    <property type="term" value="F:metal ion binding"/>
    <property type="evidence" value="ECO:0007669"/>
    <property type="project" value="UniProtKB-KW"/>
</dbReference>
<feature type="region of interest" description="Disordered" evidence="24">
    <location>
        <begin position="286"/>
        <end position="315"/>
    </location>
</feature>
<evidence type="ECO:0000256" key="14">
    <source>
        <dbReference type="ARBA" id="ARBA00022840"/>
    </source>
</evidence>
<dbReference type="FunFam" id="3.30.200.20:FF:000243">
    <property type="entry name" value="serine/threonine-protein kinase Nek8"/>
    <property type="match status" value="1"/>
</dbReference>
<feature type="repeat" description="RCC1" evidence="22">
    <location>
        <begin position="580"/>
        <end position="631"/>
    </location>
</feature>
<evidence type="ECO:0000256" key="2">
    <source>
        <dbReference type="ARBA" id="ARBA00004300"/>
    </source>
</evidence>
<dbReference type="PRINTS" id="PR00633">
    <property type="entry name" value="RCCNDNSATION"/>
</dbReference>
<keyword evidence="12 23" id="KW-0547">Nucleotide-binding</keyword>
<dbReference type="PROSITE" id="PS50012">
    <property type="entry name" value="RCC1_3"/>
    <property type="match status" value="5"/>
</dbReference>
<evidence type="ECO:0000256" key="16">
    <source>
        <dbReference type="ARBA" id="ARBA00023212"/>
    </source>
</evidence>
<protein>
    <recommendedName>
        <fullName evidence="20">Serine/threonine-protein kinase Nek8</fullName>
        <ecNumber evidence="5">2.7.11.1</ecNumber>
    </recommendedName>
    <alternativeName>
        <fullName evidence="21">Never in mitosis A-related kinase 8</fullName>
    </alternativeName>
</protein>
<evidence type="ECO:0000256" key="4">
    <source>
        <dbReference type="ARBA" id="ARBA00010886"/>
    </source>
</evidence>
<comment type="subcellular location">
    <subcellularLocation>
        <location evidence="3">Cytoplasm</location>
        <location evidence="3">Cytoskeleton</location>
        <location evidence="3">Cilium axoneme</location>
    </subcellularLocation>
    <subcellularLocation>
        <location evidence="2">Cytoplasm</location>
        <location evidence="2">Cytoskeleton</location>
        <location evidence="2">Microtubule organizing center</location>
        <location evidence="2">Centrosome</location>
    </subcellularLocation>
</comment>
<evidence type="ECO:0000259" key="25">
    <source>
        <dbReference type="PROSITE" id="PS50011"/>
    </source>
</evidence>
<dbReference type="AlphaFoldDB" id="B3S3U6"/>
<dbReference type="PANTHER" id="PTHR44535:SF4">
    <property type="entry name" value="SERINE_THREONINE-PROTEIN KINASE NEK8"/>
    <property type="match status" value="1"/>
</dbReference>
<feature type="compositionally biased region" description="Polar residues" evidence="24">
    <location>
        <begin position="286"/>
        <end position="305"/>
    </location>
</feature>
<dbReference type="FunFam" id="1.10.510.10:FF:000262">
    <property type="entry name" value="Serine/threonine-protein kinase Nek8"/>
    <property type="match status" value="1"/>
</dbReference>
<dbReference type="InterPro" id="IPR017441">
    <property type="entry name" value="Protein_kinase_ATP_BS"/>
</dbReference>
<evidence type="ECO:0000256" key="21">
    <source>
        <dbReference type="ARBA" id="ARBA00082686"/>
    </source>
</evidence>
<dbReference type="OrthoDB" id="248923at2759"/>
<dbReference type="RefSeq" id="XP_002114890.1">
    <property type="nucleotide sequence ID" value="XM_002114854.1"/>
</dbReference>
<evidence type="ECO:0000256" key="7">
    <source>
        <dbReference type="ARBA" id="ARBA00022527"/>
    </source>
</evidence>
<evidence type="ECO:0000256" key="13">
    <source>
        <dbReference type="ARBA" id="ARBA00022777"/>
    </source>
</evidence>
<evidence type="ECO:0000256" key="6">
    <source>
        <dbReference type="ARBA" id="ARBA00022490"/>
    </source>
</evidence>
<keyword evidence="7" id="KW-0723">Serine/threonine-protein kinase</keyword>
<evidence type="ECO:0000256" key="1">
    <source>
        <dbReference type="ARBA" id="ARBA00001946"/>
    </source>
</evidence>
<dbReference type="Proteomes" id="UP000009022">
    <property type="component" value="Unassembled WGS sequence"/>
</dbReference>
<evidence type="ECO:0000256" key="19">
    <source>
        <dbReference type="ARBA" id="ARBA00048679"/>
    </source>
</evidence>
<dbReference type="GO" id="GO:0048513">
    <property type="term" value="P:animal organ development"/>
    <property type="evidence" value="ECO:0007669"/>
    <property type="project" value="UniProtKB-ARBA"/>
</dbReference>
<keyword evidence="13" id="KW-0418">Kinase</keyword>
<feature type="domain" description="Protein kinase" evidence="25">
    <location>
        <begin position="4"/>
        <end position="258"/>
    </location>
</feature>
<dbReference type="InterPro" id="IPR011009">
    <property type="entry name" value="Kinase-like_dom_sf"/>
</dbReference>
<dbReference type="InParanoid" id="B3S3U6"/>
<evidence type="ECO:0000256" key="18">
    <source>
        <dbReference type="ARBA" id="ARBA00047899"/>
    </source>
</evidence>
<evidence type="ECO:0000256" key="20">
    <source>
        <dbReference type="ARBA" id="ARBA00067737"/>
    </source>
</evidence>
<organism evidence="26 27">
    <name type="scientific">Trichoplax adhaerens</name>
    <name type="common">Trichoplax reptans</name>
    <dbReference type="NCBI Taxonomy" id="10228"/>
    <lineage>
        <taxon>Eukaryota</taxon>
        <taxon>Metazoa</taxon>
        <taxon>Placozoa</taxon>
        <taxon>Uniplacotomia</taxon>
        <taxon>Trichoplacea</taxon>
        <taxon>Trichoplacidae</taxon>
        <taxon>Trichoplax</taxon>
    </lineage>
</organism>
<keyword evidence="17" id="KW-0966">Cell projection</keyword>
<dbReference type="InterPro" id="IPR058923">
    <property type="entry name" value="RCC1-like_dom"/>
</dbReference>
<keyword evidence="10" id="KW-0479">Metal-binding</keyword>
<comment type="cofactor">
    <cofactor evidence="1">
        <name>Mg(2+)</name>
        <dbReference type="ChEBI" id="CHEBI:18420"/>
    </cofactor>
</comment>
<dbReference type="PROSITE" id="PS00108">
    <property type="entry name" value="PROTEIN_KINASE_ST"/>
    <property type="match status" value="1"/>
</dbReference>
<evidence type="ECO:0000256" key="22">
    <source>
        <dbReference type="PROSITE-ProRule" id="PRU00235"/>
    </source>
</evidence>
<dbReference type="PROSITE" id="PS00107">
    <property type="entry name" value="PROTEIN_KINASE_ATP"/>
    <property type="match status" value="1"/>
</dbReference>
<dbReference type="Gene3D" id="3.30.200.20">
    <property type="entry name" value="Phosphorylase Kinase, domain 1"/>
    <property type="match status" value="1"/>
</dbReference>
<dbReference type="CDD" id="cd08220">
    <property type="entry name" value="STKc_Nek8"/>
    <property type="match status" value="1"/>
</dbReference>
<evidence type="ECO:0000256" key="15">
    <source>
        <dbReference type="ARBA" id="ARBA00022842"/>
    </source>
</evidence>
<evidence type="ECO:0000313" key="26">
    <source>
        <dbReference type="EMBL" id="EDV22346.1"/>
    </source>
</evidence>
<evidence type="ECO:0000256" key="8">
    <source>
        <dbReference type="ARBA" id="ARBA00022553"/>
    </source>
</evidence>
<dbReference type="InterPro" id="IPR008271">
    <property type="entry name" value="Ser/Thr_kinase_AS"/>
</dbReference>
<dbReference type="InterPro" id="IPR044120">
    <property type="entry name" value="STKc_Nek8"/>
</dbReference>
<dbReference type="SUPFAM" id="SSF56112">
    <property type="entry name" value="Protein kinase-like (PK-like)"/>
    <property type="match status" value="1"/>
</dbReference>
<keyword evidence="9" id="KW-0808">Transferase</keyword>
<accession>B3S3U6</accession>
<sequence length="697" mass="77079">MDSYEKIRIVGRGAYGTVYLCRRLVDNGLVIIKQIPVEDMTIEERQSAINEVKVLSVLKYPNIIGYYDSFYEDKALMIVMEYAEGGTIFEYLQQRRDELLSEEEILHLFVQILQSLHHVHSKNILHRDLKTQNILLNDRRTVAKLGDFGISKVLNSKSKANTVVGTPCYISPELCEGKPYNHKSDIWSLGCVLYELASLKRAFEAPNLPALVMKIMRGKFAPISSIYSEDLRGLILSMLHLDPSRRPELDEIMALPIIVNSLMQARTSIGRIPCLHISLPFDSQSLKSSHNSNITSYSHRTNRPGSSISNSHVSSSSAPVFTWGSSSSKPLMLNLPQRSLQITRVDVSRTQKMGVTNCGQIVIWEVSRCTKKIVQLDGKNDRNINIDIPRLLEGQSVVNITHVSCGDLFTACLTDRGILMTFGSGANGCLGHGNFNEAAHPKIVESLIGYEIVNVSCGASHIMAITAEHELFAWGRGDNGRLGTSNTKTYSVPELIKLPETYQPSSVCCGIDCSMVLCCDGCLLVCGSNRANKLSLDTSDTGLVDEKHSLTRVPSMPLSSLSIEQVAAGTSHTAVITEDGKLYTCGVNTYGQLGYEQSKQRVSAKQVSSLNHKQIKYIACGDAFTIAVTADNEVYAWGKGSRGRLGLGTEKNFVEPQRITFNHYNFEILSLASRHGNTLMSTRLKYNNGDINPIKDK</sequence>
<keyword evidence="16" id="KW-0206">Cytoskeleton</keyword>
<dbReference type="InterPro" id="IPR001245">
    <property type="entry name" value="Ser-Thr/Tyr_kinase_cat_dom"/>
</dbReference>
<dbReference type="OMA" id="CPQQVPV"/>
<feature type="repeat" description="RCC1" evidence="22">
    <location>
        <begin position="417"/>
        <end position="468"/>
    </location>
</feature>
<dbReference type="HOGENOM" id="CLU_000288_123_1_1"/>
<dbReference type="GeneID" id="6756283"/>
<dbReference type="GO" id="GO:0005813">
    <property type="term" value="C:centrosome"/>
    <property type="evidence" value="ECO:0007669"/>
    <property type="project" value="UniProtKB-SubCell"/>
</dbReference>
<comment type="similarity">
    <text evidence="4">Belongs to the protein kinase superfamily. NEK Ser/Thr protein kinase family. NIMA subfamily.</text>
</comment>
<evidence type="ECO:0000256" key="24">
    <source>
        <dbReference type="SAM" id="MobiDB-lite"/>
    </source>
</evidence>
<dbReference type="PhylomeDB" id="B3S3U6"/>
<name>B3S3U6_TRIAD</name>
<comment type="catalytic activity">
    <reaction evidence="19">
        <text>L-seryl-[protein] + ATP = O-phospho-L-seryl-[protein] + ADP + H(+)</text>
        <dbReference type="Rhea" id="RHEA:17989"/>
        <dbReference type="Rhea" id="RHEA-COMP:9863"/>
        <dbReference type="Rhea" id="RHEA-COMP:11604"/>
        <dbReference type="ChEBI" id="CHEBI:15378"/>
        <dbReference type="ChEBI" id="CHEBI:29999"/>
        <dbReference type="ChEBI" id="CHEBI:30616"/>
        <dbReference type="ChEBI" id="CHEBI:83421"/>
        <dbReference type="ChEBI" id="CHEBI:456216"/>
        <dbReference type="EC" id="2.7.11.1"/>
    </reaction>
</comment>
<evidence type="ECO:0000256" key="10">
    <source>
        <dbReference type="ARBA" id="ARBA00022723"/>
    </source>
</evidence>
<dbReference type="InterPro" id="IPR000408">
    <property type="entry name" value="Reg_chr_condens"/>
</dbReference>
<dbReference type="EMBL" id="DS985249">
    <property type="protein sequence ID" value="EDV22346.1"/>
    <property type="molecule type" value="Genomic_DNA"/>
</dbReference>
<proteinExistence type="inferred from homology"/>
<keyword evidence="6" id="KW-0963">Cytoplasm</keyword>
<evidence type="ECO:0000256" key="11">
    <source>
        <dbReference type="ARBA" id="ARBA00022737"/>
    </source>
</evidence>
<dbReference type="eggNOG" id="KOG0589">
    <property type="taxonomic scope" value="Eukaryota"/>
</dbReference>
<evidence type="ECO:0000256" key="5">
    <source>
        <dbReference type="ARBA" id="ARBA00012513"/>
    </source>
</evidence>
<dbReference type="SMART" id="SM00220">
    <property type="entry name" value="S_TKc"/>
    <property type="match status" value="1"/>
</dbReference>
<keyword evidence="27" id="KW-1185">Reference proteome</keyword>
<keyword evidence="15" id="KW-0460">Magnesium</keyword>
<feature type="repeat" description="RCC1" evidence="22">
    <location>
        <begin position="469"/>
        <end position="520"/>
    </location>
</feature>
<dbReference type="PRINTS" id="PR00109">
    <property type="entry name" value="TYRKINASE"/>
</dbReference>
<dbReference type="InterPro" id="IPR000719">
    <property type="entry name" value="Prot_kinase_dom"/>
</dbReference>
<feature type="compositionally biased region" description="Low complexity" evidence="24">
    <location>
        <begin position="306"/>
        <end position="315"/>
    </location>
</feature>
<evidence type="ECO:0000256" key="3">
    <source>
        <dbReference type="ARBA" id="ARBA00004430"/>
    </source>
</evidence>
<dbReference type="Pfam" id="PF25390">
    <property type="entry name" value="WD40_RLD"/>
    <property type="match status" value="1"/>
</dbReference>
<keyword evidence="11" id="KW-0677">Repeat</keyword>
<dbReference type="CTD" id="6756283"/>